<evidence type="ECO:0008006" key="3">
    <source>
        <dbReference type="Google" id="ProtNLM"/>
    </source>
</evidence>
<proteinExistence type="predicted"/>
<organism evidence="1 2">
    <name type="scientific">Legionella antarctica</name>
    <dbReference type="NCBI Taxonomy" id="2708020"/>
    <lineage>
        <taxon>Bacteria</taxon>
        <taxon>Pseudomonadati</taxon>
        <taxon>Pseudomonadota</taxon>
        <taxon>Gammaproteobacteria</taxon>
        <taxon>Legionellales</taxon>
        <taxon>Legionellaceae</taxon>
        <taxon>Legionella</taxon>
    </lineage>
</organism>
<evidence type="ECO:0000313" key="1">
    <source>
        <dbReference type="EMBL" id="BCA93846.1"/>
    </source>
</evidence>
<dbReference type="KEGG" id="lant:TUM19329_02070"/>
<gene>
    <name evidence="1" type="ORF">TUM19329_02070</name>
</gene>
<protein>
    <recommendedName>
        <fullName evidence="3">Calpain catalytic domain-containing protein</fullName>
    </recommendedName>
</protein>
<accession>A0A6F8T1H6</accession>
<dbReference type="RefSeq" id="WP_173235712.1">
    <property type="nucleotide sequence ID" value="NZ_AP022839.1"/>
</dbReference>
<dbReference type="EMBL" id="AP022839">
    <property type="protein sequence ID" value="BCA93846.1"/>
    <property type="molecule type" value="Genomic_DNA"/>
</dbReference>
<name>A0A6F8T1H6_9GAMM</name>
<evidence type="ECO:0000313" key="2">
    <source>
        <dbReference type="Proteomes" id="UP000502894"/>
    </source>
</evidence>
<dbReference type="PROSITE" id="PS00139">
    <property type="entry name" value="THIOL_PROTEASE_CYS"/>
    <property type="match status" value="1"/>
</dbReference>
<keyword evidence="2" id="KW-1185">Reference proteome</keyword>
<dbReference type="AlphaFoldDB" id="A0A6F8T1H6"/>
<reference evidence="1" key="1">
    <citation type="journal article" date="2020" name="Microbiol. Resour. Announc.">
        <title>Complete Genome Sequence of Novel Psychrotolerant Legionella Strain TUM19329, Isolated from Antarctic Lake Sediment.</title>
        <authorList>
            <person name="Shimada S."/>
            <person name="Nakai R."/>
            <person name="Aoki K."/>
            <person name="Shimoeda N."/>
            <person name="Ohno G."/>
            <person name="Miyazaki Y."/>
            <person name="Kudoh S."/>
            <person name="Imura S."/>
            <person name="Watanabe K."/>
            <person name="Ishii Y."/>
            <person name="Tateda K."/>
        </authorList>
    </citation>
    <scope>NUCLEOTIDE SEQUENCE [LARGE SCALE GENOMIC DNA]</scope>
    <source>
        <strain evidence="1">TUM19329</strain>
    </source>
</reference>
<dbReference type="Proteomes" id="UP000502894">
    <property type="component" value="Chromosome"/>
</dbReference>
<dbReference type="InterPro" id="IPR000169">
    <property type="entry name" value="Pept_cys_AS"/>
</dbReference>
<sequence length="50" mass="5505">MTPLFPNDNEIITLMQGKTGDCYLLAALDCIFHLGDEGRNKVKPGLNETP</sequence>